<evidence type="ECO:0000313" key="3">
    <source>
        <dbReference type="EMBL" id="PWJ54850.1"/>
    </source>
</evidence>
<evidence type="ECO:0000313" key="4">
    <source>
        <dbReference type="Proteomes" id="UP000245469"/>
    </source>
</evidence>
<feature type="domain" description="Nudix hydrolase" evidence="2">
    <location>
        <begin position="49"/>
        <end position="185"/>
    </location>
</feature>
<reference evidence="3 4" key="1">
    <citation type="submission" date="2018-03" db="EMBL/GenBank/DDBJ databases">
        <title>Genomic Encyclopedia of Archaeal and Bacterial Type Strains, Phase II (KMG-II): from individual species to whole genera.</title>
        <authorList>
            <person name="Goeker M."/>
        </authorList>
    </citation>
    <scope>NUCLEOTIDE SEQUENCE [LARGE SCALE GENOMIC DNA]</scope>
    <source>
        <strain evidence="3 4">DSM 44889</strain>
    </source>
</reference>
<dbReference type="PANTHER" id="PTHR43736:SF1">
    <property type="entry name" value="DIHYDRONEOPTERIN TRIPHOSPHATE DIPHOSPHATASE"/>
    <property type="match status" value="1"/>
</dbReference>
<dbReference type="Gene3D" id="3.90.79.10">
    <property type="entry name" value="Nucleoside Triphosphate Pyrophosphohydrolase"/>
    <property type="match status" value="1"/>
</dbReference>
<dbReference type="InterPro" id="IPR000086">
    <property type="entry name" value="NUDIX_hydrolase_dom"/>
</dbReference>
<name>A0A316AD00_9ACTN</name>
<evidence type="ECO:0000256" key="1">
    <source>
        <dbReference type="ARBA" id="ARBA00005582"/>
    </source>
</evidence>
<dbReference type="EMBL" id="QGDQ01000005">
    <property type="protein sequence ID" value="PWJ54850.1"/>
    <property type="molecule type" value="Genomic_DNA"/>
</dbReference>
<sequence length="188" mass="19953">MTPAQADAELAALHPRDAGQAQLRDLFRERLALSSGAFEGSALDRDGTPEHLTTTAFVVDESGRRTVLVAHRKLGMWLQPGGHLEVGDASFTEAALREAAEETGLGPLLRLALDGAPLDLQRHELATTYGRCTAHLDVAHLFVVPDGAPLVGSAESDRLAWFDVDDLPPGAAPDLPPRLALASSLLRG</sequence>
<gene>
    <name evidence="3" type="ORF">BXY45_10554</name>
</gene>
<dbReference type="PROSITE" id="PS51462">
    <property type="entry name" value="NUDIX"/>
    <property type="match status" value="1"/>
</dbReference>
<keyword evidence="4" id="KW-1185">Reference proteome</keyword>
<dbReference type="RefSeq" id="WP_109773368.1">
    <property type="nucleotide sequence ID" value="NZ_QGDQ01000005.1"/>
</dbReference>
<dbReference type="InterPro" id="IPR015797">
    <property type="entry name" value="NUDIX_hydrolase-like_dom_sf"/>
</dbReference>
<proteinExistence type="inferred from homology"/>
<comment type="similarity">
    <text evidence="1">Belongs to the Nudix hydrolase family.</text>
</comment>
<comment type="caution">
    <text evidence="3">The sequence shown here is derived from an EMBL/GenBank/DDBJ whole genome shotgun (WGS) entry which is preliminary data.</text>
</comment>
<protein>
    <submittedName>
        <fullName evidence="3">8-oxo-dGTP pyrophosphatase MutT (NUDIX family)</fullName>
    </submittedName>
</protein>
<accession>A0A316AD00</accession>
<dbReference type="OrthoDB" id="129709at2"/>
<evidence type="ECO:0000259" key="2">
    <source>
        <dbReference type="PROSITE" id="PS51462"/>
    </source>
</evidence>
<dbReference type="Proteomes" id="UP000245469">
    <property type="component" value="Unassembled WGS sequence"/>
</dbReference>
<dbReference type="SUPFAM" id="SSF55811">
    <property type="entry name" value="Nudix"/>
    <property type="match status" value="1"/>
</dbReference>
<dbReference type="PANTHER" id="PTHR43736">
    <property type="entry name" value="ADP-RIBOSE PYROPHOSPHATASE"/>
    <property type="match status" value="1"/>
</dbReference>
<dbReference type="AlphaFoldDB" id="A0A316AD00"/>
<organism evidence="3 4">
    <name type="scientific">Quadrisphaera granulorum</name>
    <dbReference type="NCBI Taxonomy" id="317664"/>
    <lineage>
        <taxon>Bacteria</taxon>
        <taxon>Bacillati</taxon>
        <taxon>Actinomycetota</taxon>
        <taxon>Actinomycetes</taxon>
        <taxon>Kineosporiales</taxon>
        <taxon>Kineosporiaceae</taxon>
        <taxon>Quadrisphaera</taxon>
    </lineage>
</organism>
<dbReference type="Pfam" id="PF00293">
    <property type="entry name" value="NUDIX"/>
    <property type="match status" value="1"/>
</dbReference>